<organism evidence="3 4">
    <name type="scientific">Euplotes crassus</name>
    <dbReference type="NCBI Taxonomy" id="5936"/>
    <lineage>
        <taxon>Eukaryota</taxon>
        <taxon>Sar</taxon>
        <taxon>Alveolata</taxon>
        <taxon>Ciliophora</taxon>
        <taxon>Intramacronucleata</taxon>
        <taxon>Spirotrichea</taxon>
        <taxon>Hypotrichia</taxon>
        <taxon>Euplotida</taxon>
        <taxon>Euplotidae</taxon>
        <taxon>Moneuplotes</taxon>
    </lineage>
</organism>
<reference evidence="3" key="1">
    <citation type="submission" date="2023-07" db="EMBL/GenBank/DDBJ databases">
        <authorList>
            <consortium name="AG Swart"/>
            <person name="Singh M."/>
            <person name="Singh A."/>
            <person name="Seah K."/>
            <person name="Emmerich C."/>
        </authorList>
    </citation>
    <scope>NUCLEOTIDE SEQUENCE</scope>
    <source>
        <strain evidence="3">DP1</strain>
    </source>
</reference>
<comment type="caution">
    <text evidence="3">The sequence shown here is derived from an EMBL/GenBank/DDBJ whole genome shotgun (WGS) entry which is preliminary data.</text>
</comment>
<gene>
    <name evidence="2" type="ORF">ECRASSUSDP1_LOCUS19076</name>
    <name evidence="3" type="ORF">ECRASSUSDP1_LOCUS19343</name>
</gene>
<dbReference type="EMBL" id="CAMPGE010019344">
    <property type="protein sequence ID" value="CAI2377688.1"/>
    <property type="molecule type" value="Genomic_DNA"/>
</dbReference>
<dbReference type="EMBL" id="CAMPGE010019629">
    <property type="protein sequence ID" value="CAI2377952.1"/>
    <property type="molecule type" value="Genomic_DNA"/>
</dbReference>
<keyword evidence="1" id="KW-0175">Coiled coil</keyword>
<proteinExistence type="predicted"/>
<evidence type="ECO:0000313" key="4">
    <source>
        <dbReference type="Proteomes" id="UP001295684"/>
    </source>
</evidence>
<feature type="coiled-coil region" evidence="1">
    <location>
        <begin position="17"/>
        <end position="108"/>
    </location>
</feature>
<dbReference type="AlphaFoldDB" id="A0AAD1XSD0"/>
<evidence type="ECO:0000313" key="2">
    <source>
        <dbReference type="EMBL" id="CAI2377688.1"/>
    </source>
</evidence>
<keyword evidence="4" id="KW-1185">Reference proteome</keyword>
<name>A0AAD1XSD0_EUPCR</name>
<sequence>MSLVCINDNFFTLKRNVKSAHKDRLKSEERIRELTDEKALLLKSKNKQINELTDKLNQRDLEIRNLKQVIEGLKDEMAQNKEVYLKKIEQQNEVISDTEFRMKKLELDTKIEHDTTDFEKMVNEQFNFKDTVESISFPMRPDRTRYEVKEGSKESKKEKILRSPHIISTLTRVGLTHSDLELEILQQDEVLDFFLELANTTREIMNDRKIPKRVCYQCSVLKKKMSKLINILSKPSSEMNALRELIS</sequence>
<dbReference type="Proteomes" id="UP001295684">
    <property type="component" value="Unassembled WGS sequence"/>
</dbReference>
<evidence type="ECO:0000313" key="3">
    <source>
        <dbReference type="EMBL" id="CAI2377952.1"/>
    </source>
</evidence>
<accession>A0AAD1XSD0</accession>
<protein>
    <submittedName>
        <fullName evidence="3">Uncharacterized protein</fullName>
    </submittedName>
</protein>
<evidence type="ECO:0000256" key="1">
    <source>
        <dbReference type="SAM" id="Coils"/>
    </source>
</evidence>